<sequence length="408" mass="43678">MTATVLGLALAACGGGASENDGWQALDDGGQAPGWPQGQALQADQGMLATAPEGQALQRQAAPPPMPPPPDTSRLQPAQIVDGNGFAQPMVASEVQIPAGWQTVGGVSWNDSTNCIGNQLQVAWGAIAPDSLTAIEILPGFSWQVAGTEIQMNPCPAAPYRSTREFLEATLQRTRPGARVLDYQRLPDVEQKMAQAGQSNPQAQVRHDAGRILIGYDKDGVDMREMLTAAVTFSQTQGNIVGGTATIHSLRAPNGGLDMELGGRVAQSMRPNPQWMEAMKQRSMASMQRFHDGQARSINDWHNRQMAIINARGAADRHAIRMRTNQEVAGIYSAIAANTSATNDNIHRRTMEGIGEYNSYAGTDGSTVQSSIHGGSRVFQGNSDPNLVYSSNDPYHDPANATELERIP</sequence>
<accession>A0A5C5TVW5</accession>
<dbReference type="RefSeq" id="WP_146389221.1">
    <property type="nucleotide sequence ID" value="NZ_VOHK01000009.1"/>
</dbReference>
<feature type="compositionally biased region" description="Low complexity" evidence="1">
    <location>
        <begin position="29"/>
        <end position="38"/>
    </location>
</feature>
<protein>
    <submittedName>
        <fullName evidence="2">Uncharacterized protein</fullName>
    </submittedName>
</protein>
<evidence type="ECO:0000256" key="1">
    <source>
        <dbReference type="SAM" id="MobiDB-lite"/>
    </source>
</evidence>
<dbReference type="Proteomes" id="UP000319980">
    <property type="component" value="Unassembled WGS sequence"/>
</dbReference>
<keyword evidence="3" id="KW-1185">Reference proteome</keyword>
<dbReference type="EMBL" id="VOHK01000009">
    <property type="protein sequence ID" value="TWT17558.1"/>
    <property type="molecule type" value="Genomic_DNA"/>
</dbReference>
<feature type="region of interest" description="Disordered" evidence="1">
    <location>
        <begin position="18"/>
        <end position="38"/>
    </location>
</feature>
<feature type="region of interest" description="Disordered" evidence="1">
    <location>
        <begin position="56"/>
        <end position="77"/>
    </location>
</feature>
<evidence type="ECO:0000313" key="2">
    <source>
        <dbReference type="EMBL" id="TWT17558.1"/>
    </source>
</evidence>
<evidence type="ECO:0000313" key="3">
    <source>
        <dbReference type="Proteomes" id="UP000319980"/>
    </source>
</evidence>
<reference evidence="2 3" key="1">
    <citation type="journal article" date="2008" name="Int. J. Syst. Evol. Microbiol.">
        <title>Luteimonas marina sp. nov., isolated from seawater.</title>
        <authorList>
            <person name="Baik K.S."/>
            <person name="Park S.C."/>
            <person name="Kim M.S."/>
            <person name="Kim E.M."/>
            <person name="Park C."/>
            <person name="Chun J."/>
            <person name="Seong C.N."/>
        </authorList>
    </citation>
    <scope>NUCLEOTIDE SEQUENCE [LARGE SCALE GENOMIC DNA]</scope>
    <source>
        <strain evidence="2 3">FR1330</strain>
    </source>
</reference>
<proteinExistence type="predicted"/>
<name>A0A5C5TVW5_9GAMM</name>
<comment type="caution">
    <text evidence="2">The sequence shown here is derived from an EMBL/GenBank/DDBJ whole genome shotgun (WGS) entry which is preliminary data.</text>
</comment>
<feature type="compositionally biased region" description="Pro residues" evidence="1">
    <location>
        <begin position="62"/>
        <end position="71"/>
    </location>
</feature>
<dbReference type="AlphaFoldDB" id="A0A5C5TVW5"/>
<gene>
    <name evidence="2" type="ORF">FQY83_16675</name>
</gene>
<feature type="region of interest" description="Disordered" evidence="1">
    <location>
        <begin position="375"/>
        <end position="408"/>
    </location>
</feature>
<organism evidence="2 3">
    <name type="scientific">Luteimonas marina</name>
    <dbReference type="NCBI Taxonomy" id="488485"/>
    <lineage>
        <taxon>Bacteria</taxon>
        <taxon>Pseudomonadati</taxon>
        <taxon>Pseudomonadota</taxon>
        <taxon>Gammaproteobacteria</taxon>
        <taxon>Lysobacterales</taxon>
        <taxon>Lysobacteraceae</taxon>
        <taxon>Luteimonas</taxon>
    </lineage>
</organism>
<feature type="compositionally biased region" description="Polar residues" evidence="1">
    <location>
        <begin position="375"/>
        <end position="393"/>
    </location>
</feature>
<dbReference type="OrthoDB" id="8902323at2"/>